<proteinExistence type="predicted"/>
<dbReference type="EMBL" id="HBFC01030037">
    <property type="protein sequence ID" value="CAD8717515.1"/>
    <property type="molecule type" value="Transcribed_RNA"/>
</dbReference>
<feature type="compositionally biased region" description="Basic and acidic residues" evidence="1">
    <location>
        <begin position="99"/>
        <end position="129"/>
    </location>
</feature>
<organism evidence="3">
    <name type="scientific">Mantoniella antarctica</name>
    <dbReference type="NCBI Taxonomy" id="81844"/>
    <lineage>
        <taxon>Eukaryota</taxon>
        <taxon>Viridiplantae</taxon>
        <taxon>Chlorophyta</taxon>
        <taxon>Mamiellophyceae</taxon>
        <taxon>Mamiellales</taxon>
        <taxon>Mamiellaceae</taxon>
        <taxon>Mantoniella</taxon>
    </lineage>
</organism>
<feature type="region of interest" description="Disordered" evidence="1">
    <location>
        <begin position="65"/>
        <end position="129"/>
    </location>
</feature>
<accession>A0A7S0XE83</accession>
<keyword evidence="2" id="KW-0812">Transmembrane</keyword>
<evidence type="ECO:0000256" key="2">
    <source>
        <dbReference type="SAM" id="Phobius"/>
    </source>
</evidence>
<keyword evidence="2" id="KW-0472">Membrane</keyword>
<reference evidence="3" key="1">
    <citation type="submission" date="2021-01" db="EMBL/GenBank/DDBJ databases">
        <authorList>
            <person name="Corre E."/>
            <person name="Pelletier E."/>
            <person name="Niang G."/>
            <person name="Scheremetjew M."/>
            <person name="Finn R."/>
            <person name="Kale V."/>
            <person name="Holt S."/>
            <person name="Cochrane G."/>
            <person name="Meng A."/>
            <person name="Brown T."/>
            <person name="Cohen L."/>
        </authorList>
    </citation>
    <scope>NUCLEOTIDE SEQUENCE</scope>
    <source>
        <strain evidence="3">SL-175</strain>
    </source>
</reference>
<dbReference type="AlphaFoldDB" id="A0A7S0XE83"/>
<sequence>MVVLSFASTTAVTCAVNPGRAAAGRHSQPLTRAGARRVTRTVLAASPYLSPTGSEADGAGLMLRTRQGSSNRSSPSWLGRRRIGERDHSRRSATVVRRAAGDEGGEKSSKASDVKEGKGGEPAEKEKKAEYSLGEKVDNALDTGINADLFFLFASLLTVGAVYAFAFGPRPPSDYWG</sequence>
<evidence type="ECO:0000256" key="1">
    <source>
        <dbReference type="SAM" id="MobiDB-lite"/>
    </source>
</evidence>
<feature type="compositionally biased region" description="Polar residues" evidence="1">
    <location>
        <begin position="66"/>
        <end position="76"/>
    </location>
</feature>
<keyword evidence="2" id="KW-1133">Transmembrane helix</keyword>
<evidence type="ECO:0000313" key="3">
    <source>
        <dbReference type="EMBL" id="CAD8717515.1"/>
    </source>
</evidence>
<protein>
    <submittedName>
        <fullName evidence="3">Uncharacterized protein</fullName>
    </submittedName>
</protein>
<gene>
    <name evidence="3" type="ORF">MANT1106_LOCUS17828</name>
</gene>
<name>A0A7S0XE83_9CHLO</name>
<feature type="transmembrane region" description="Helical" evidence="2">
    <location>
        <begin position="149"/>
        <end position="168"/>
    </location>
</feature>